<dbReference type="InterPro" id="IPR059000">
    <property type="entry name" value="ATPase_P-type_domA"/>
</dbReference>
<dbReference type="PRINTS" id="PR00121">
    <property type="entry name" value="NAKATPASE"/>
</dbReference>
<evidence type="ECO:0000256" key="5">
    <source>
        <dbReference type="ARBA" id="ARBA00022741"/>
    </source>
</evidence>
<comment type="similarity">
    <text evidence="2">Belongs to the cation transport ATPase (P-type) (TC 3.A.3) family. Type IIA subfamily.</text>
</comment>
<reference evidence="14 15" key="2">
    <citation type="submission" date="2007-09" db="EMBL/GenBank/DDBJ databases">
        <title>Draft genome sequence of Clostridium bolteae (ATCC BAA-613).</title>
        <authorList>
            <person name="Sudarsanam P."/>
            <person name="Ley R."/>
            <person name="Guruge J."/>
            <person name="Turnbaugh P.J."/>
            <person name="Mahowald M."/>
            <person name="Liep D."/>
            <person name="Gordon J."/>
        </authorList>
    </citation>
    <scope>NUCLEOTIDE SEQUENCE [LARGE SCALE GENOMIC DNA]</scope>
    <source>
        <strain evidence="15">ATCC BAA-613 / DSM 15670 / CCUG 46953 / JCM 12243 / WAL 16351</strain>
    </source>
</reference>
<keyword evidence="6" id="KW-0067">ATP-binding</keyword>
<comment type="subcellular location">
    <subcellularLocation>
        <location evidence="1">Endomembrane system</location>
        <topology evidence="1">Multi-pass membrane protein</topology>
    </subcellularLocation>
</comment>
<dbReference type="InterPro" id="IPR023299">
    <property type="entry name" value="ATPase_P-typ_cyto_dom_N"/>
</dbReference>
<feature type="transmembrane region" description="Helical" evidence="12">
    <location>
        <begin position="60"/>
        <end position="82"/>
    </location>
</feature>
<dbReference type="PROSITE" id="PS00154">
    <property type="entry name" value="ATPASE_E1_E2"/>
    <property type="match status" value="1"/>
</dbReference>
<dbReference type="Pfam" id="PF00689">
    <property type="entry name" value="Cation_ATPase_C"/>
    <property type="match status" value="1"/>
</dbReference>
<keyword evidence="5" id="KW-0547">Nucleotide-binding</keyword>
<evidence type="ECO:0000256" key="1">
    <source>
        <dbReference type="ARBA" id="ARBA00004127"/>
    </source>
</evidence>
<dbReference type="Gene3D" id="2.70.150.10">
    <property type="entry name" value="Calcium-transporting ATPase, cytoplasmic transduction domain A"/>
    <property type="match status" value="1"/>
</dbReference>
<dbReference type="InterPro" id="IPR004014">
    <property type="entry name" value="ATPase_P-typ_cation-transptr_N"/>
</dbReference>
<keyword evidence="4 12" id="KW-0812">Transmembrane</keyword>
<dbReference type="SUPFAM" id="SSF81660">
    <property type="entry name" value="Metal cation-transporting ATPase, ATP-binding domain N"/>
    <property type="match status" value="1"/>
</dbReference>
<dbReference type="HOGENOM" id="CLU_002360_4_1_9"/>
<dbReference type="NCBIfam" id="TIGR01494">
    <property type="entry name" value="ATPase_P-type"/>
    <property type="match status" value="2"/>
</dbReference>
<evidence type="ECO:0000256" key="12">
    <source>
        <dbReference type="SAM" id="Phobius"/>
    </source>
</evidence>
<dbReference type="FunFam" id="3.40.50.1000:FF:000028">
    <property type="entry name" value="Calcium-transporting P-type ATPase, putative"/>
    <property type="match status" value="1"/>
</dbReference>
<evidence type="ECO:0000256" key="9">
    <source>
        <dbReference type="ARBA" id="ARBA00022989"/>
    </source>
</evidence>
<dbReference type="GO" id="GO:0005524">
    <property type="term" value="F:ATP binding"/>
    <property type="evidence" value="ECO:0007669"/>
    <property type="project" value="UniProtKB-KW"/>
</dbReference>
<keyword evidence="9 12" id="KW-1133">Transmembrane helix</keyword>
<protein>
    <recommendedName>
        <fullName evidence="13">Cation-transporting P-type ATPase N-terminal domain-containing protein</fullName>
    </recommendedName>
</protein>
<dbReference type="PaxDb" id="411902-CLOBOL_01692"/>
<dbReference type="AlphaFoldDB" id="A8RLP4"/>
<evidence type="ECO:0000256" key="10">
    <source>
        <dbReference type="ARBA" id="ARBA00023136"/>
    </source>
</evidence>
<evidence type="ECO:0000256" key="3">
    <source>
        <dbReference type="ARBA" id="ARBA00022553"/>
    </source>
</evidence>
<evidence type="ECO:0000256" key="6">
    <source>
        <dbReference type="ARBA" id="ARBA00022840"/>
    </source>
</evidence>
<dbReference type="GO" id="GO:0016887">
    <property type="term" value="F:ATP hydrolysis activity"/>
    <property type="evidence" value="ECO:0007669"/>
    <property type="project" value="InterPro"/>
</dbReference>
<feature type="transmembrane region" description="Helical" evidence="12">
    <location>
        <begin position="88"/>
        <end position="105"/>
    </location>
</feature>
<dbReference type="Gene3D" id="3.40.1110.10">
    <property type="entry name" value="Calcium-transporting ATPase, cytoplasmic domain N"/>
    <property type="match status" value="2"/>
</dbReference>
<dbReference type="EMBL" id="ABCC02000018">
    <property type="protein sequence ID" value="EDP18040.1"/>
    <property type="molecule type" value="Genomic_DNA"/>
</dbReference>
<dbReference type="Gene3D" id="3.40.50.1000">
    <property type="entry name" value="HAD superfamily/HAD-like"/>
    <property type="match status" value="2"/>
</dbReference>
<comment type="caution">
    <text evidence="14">The sequence shown here is derived from an EMBL/GenBank/DDBJ whole genome shotgun (WGS) entry which is preliminary data.</text>
</comment>
<dbReference type="Pfam" id="PF00122">
    <property type="entry name" value="E1-E2_ATPase"/>
    <property type="match status" value="1"/>
</dbReference>
<feature type="transmembrane region" description="Helical" evidence="12">
    <location>
        <begin position="898"/>
        <end position="918"/>
    </location>
</feature>
<dbReference type="InterPro" id="IPR036412">
    <property type="entry name" value="HAD-like_sf"/>
</dbReference>
<feature type="region of interest" description="Disordered" evidence="11">
    <location>
        <begin position="532"/>
        <end position="554"/>
    </location>
</feature>
<feature type="domain" description="Cation-transporting P-type ATPase N-terminal" evidence="13">
    <location>
        <begin position="12"/>
        <end position="85"/>
    </location>
</feature>
<dbReference type="InterPro" id="IPR044492">
    <property type="entry name" value="P_typ_ATPase_HD_dom"/>
</dbReference>
<evidence type="ECO:0000256" key="2">
    <source>
        <dbReference type="ARBA" id="ARBA00005675"/>
    </source>
</evidence>
<gene>
    <name evidence="14" type="ORF">CLOBOL_01692</name>
</gene>
<dbReference type="Pfam" id="PF13246">
    <property type="entry name" value="Cation_ATPase"/>
    <property type="match status" value="1"/>
</dbReference>
<evidence type="ECO:0000256" key="7">
    <source>
        <dbReference type="ARBA" id="ARBA00022842"/>
    </source>
</evidence>
<dbReference type="SMART" id="SM00831">
    <property type="entry name" value="Cation_ATPase_N"/>
    <property type="match status" value="1"/>
</dbReference>
<dbReference type="eggNOG" id="COG0474">
    <property type="taxonomic scope" value="Bacteria"/>
</dbReference>
<keyword evidence="3" id="KW-0597">Phosphoprotein</keyword>
<dbReference type="GO" id="GO:0016020">
    <property type="term" value="C:membrane"/>
    <property type="evidence" value="ECO:0007669"/>
    <property type="project" value="InterPro"/>
</dbReference>
<dbReference type="InterPro" id="IPR006068">
    <property type="entry name" value="ATPase_P-typ_cation-transptr_C"/>
</dbReference>
<dbReference type="SFLD" id="SFLDG00002">
    <property type="entry name" value="C1.7:_P-type_atpase_like"/>
    <property type="match status" value="1"/>
</dbReference>
<feature type="transmembrane region" description="Helical" evidence="12">
    <location>
        <begin position="729"/>
        <end position="751"/>
    </location>
</feature>
<dbReference type="InterPro" id="IPR001757">
    <property type="entry name" value="P_typ_ATPase"/>
</dbReference>
<evidence type="ECO:0000259" key="13">
    <source>
        <dbReference type="SMART" id="SM00831"/>
    </source>
</evidence>
<feature type="transmembrane region" description="Helical" evidence="12">
    <location>
        <begin position="282"/>
        <end position="304"/>
    </location>
</feature>
<dbReference type="InterPro" id="IPR023298">
    <property type="entry name" value="ATPase_P-typ_TM_dom_sf"/>
</dbReference>
<dbReference type="SUPFAM" id="SSF81653">
    <property type="entry name" value="Calcium ATPase, transduction domain A"/>
    <property type="match status" value="1"/>
</dbReference>
<dbReference type="Gene3D" id="1.20.1110.10">
    <property type="entry name" value="Calcium-transporting ATPase, transmembrane domain"/>
    <property type="match status" value="2"/>
</dbReference>
<sequence length="927" mass="99522">MNSVRGERQMADWFEQPEAEVLAGLDSGRQGIDSGQAEQRLKEYGENVLEEAGRLQWWQVFLAQFKDLLVIILIGAAAVSMLTGDPESAMVIFAVLLLNAVLGTVQHQKAEKSLDSLKRLSSPEARVLRDGRSMTIPSALVVPGDILLLETGDMVAADGRLLEVYGLTVNESSLTGESLGVEKHTGAVKAREGTVALADRTNMVFSGSLVTSGRAVAAVTATGMNTEIGKIAVLMNGTKEQKTPLQVSLDRFSGHLAIAIIAICGLVFLLSLYRREPVLDALMFAVALAVAAIPEALSSIVTIVQAMGTQKMAREQAIIKDLKAVESLGCVSVICSDKTGTLTQNRMDVEQVYVNHTQQQPSWLENEKRRSDVRLLLMGAVLNNNASGQDGDPMETALFNMAREAGLIPEQVRLQSPRKGEIPFDSRRKLMTTVNEIEGHDIVFVKGAVDVLLKKCTRLANPAAGQGTGLAGQGTGAAGQRPGESGQRPEAAIPCRTLSSSDRQRILDQNSRWSARGLRVLAFACRPFNEEGKEHGNSGLAGAKAGNSQERSSLSGRLEDNLVFLGLTAMMDPPRPESRQAVASARQAGIRPVMITGDHKVTAMSIAERIGIFTPGNMAVTGAELDQMEEEDLNRSLEHISVYARVSPEHKIRIVKAWQNRGHIVAMTGDGVNDAPALKKADIGVAMGITGTEVSKDAASMILADDNFATIIKAVSNGRNVYRNIKNSIQFLLSGNMAGIFCVLYTSLLSLPLPFKPVHLLFINLITDSLPAIAIGMEPPEEGLLKEPPRNPKEGILTASFIRDILVQGALIAAATMWAYTTGLHEGGAGRACTMAFSTLTLARLFHGFNCRSSHSIIRLGLGSNLYSVMAFQLGVVLLAAVLFVPGLQIMFAAADLSLSQLTTLAAAAFLPTLAIQIHKILRESIY</sequence>
<dbReference type="PRINTS" id="PR00119">
    <property type="entry name" value="CATATPASE"/>
</dbReference>
<dbReference type="Pfam" id="PF00702">
    <property type="entry name" value="Hydrolase"/>
    <property type="match status" value="1"/>
</dbReference>
<dbReference type="Proteomes" id="UP000005396">
    <property type="component" value="Unassembled WGS sequence"/>
</dbReference>
<feature type="transmembrane region" description="Helical" evidence="12">
    <location>
        <begin position="827"/>
        <end position="846"/>
    </location>
</feature>
<dbReference type="GO" id="GO:0012505">
    <property type="term" value="C:endomembrane system"/>
    <property type="evidence" value="ECO:0007669"/>
    <property type="project" value="UniProtKB-SubCell"/>
</dbReference>
<accession>A8RLP4</accession>
<dbReference type="SFLD" id="SFLDS00003">
    <property type="entry name" value="Haloacid_Dehalogenase"/>
    <property type="match status" value="1"/>
</dbReference>
<dbReference type="Pfam" id="PF00690">
    <property type="entry name" value="Cation_ATPase_N"/>
    <property type="match status" value="1"/>
</dbReference>
<feature type="region of interest" description="Disordered" evidence="11">
    <location>
        <begin position="463"/>
        <end position="490"/>
    </location>
</feature>
<evidence type="ECO:0000256" key="4">
    <source>
        <dbReference type="ARBA" id="ARBA00022692"/>
    </source>
</evidence>
<keyword evidence="10 12" id="KW-0472">Membrane</keyword>
<dbReference type="FunFam" id="3.40.50.1000:FF:000001">
    <property type="entry name" value="Phospholipid-transporting ATPase IC"/>
    <property type="match status" value="1"/>
</dbReference>
<dbReference type="SUPFAM" id="SSF81665">
    <property type="entry name" value="Calcium ATPase, transmembrane domain M"/>
    <property type="match status" value="1"/>
</dbReference>
<name>A8RLP4_ENTBW</name>
<evidence type="ECO:0000313" key="14">
    <source>
        <dbReference type="EMBL" id="EDP18040.1"/>
    </source>
</evidence>
<proteinExistence type="inferred from homology"/>
<evidence type="ECO:0000256" key="11">
    <source>
        <dbReference type="SAM" id="MobiDB-lite"/>
    </source>
</evidence>
<keyword evidence="8" id="KW-1278">Translocase</keyword>
<evidence type="ECO:0000256" key="8">
    <source>
        <dbReference type="ARBA" id="ARBA00022967"/>
    </source>
</evidence>
<organism evidence="14 15">
    <name type="scientific">Enterocloster bolteae (strain ATCC BAA-613 / DSM 15670 / CCUG 46953 / JCM 12243 / WAL 16351)</name>
    <name type="common">Clostridium bolteae</name>
    <dbReference type="NCBI Taxonomy" id="411902"/>
    <lineage>
        <taxon>Bacteria</taxon>
        <taxon>Bacillati</taxon>
        <taxon>Bacillota</taxon>
        <taxon>Clostridia</taxon>
        <taxon>Lachnospirales</taxon>
        <taxon>Lachnospiraceae</taxon>
        <taxon>Enterocloster</taxon>
    </lineage>
</organism>
<dbReference type="PANTHER" id="PTHR42861">
    <property type="entry name" value="CALCIUM-TRANSPORTING ATPASE"/>
    <property type="match status" value="1"/>
</dbReference>
<dbReference type="InterPro" id="IPR008250">
    <property type="entry name" value="ATPase_P-typ_transduc_dom_A_sf"/>
</dbReference>
<feature type="transmembrane region" description="Helical" evidence="12">
    <location>
        <begin position="866"/>
        <end position="892"/>
    </location>
</feature>
<keyword evidence="7" id="KW-0460">Magnesium</keyword>
<dbReference type="InterPro" id="IPR023214">
    <property type="entry name" value="HAD_sf"/>
</dbReference>
<dbReference type="SFLD" id="SFLDF00027">
    <property type="entry name" value="p-type_atpase"/>
    <property type="match status" value="1"/>
</dbReference>
<dbReference type="SUPFAM" id="SSF56784">
    <property type="entry name" value="HAD-like"/>
    <property type="match status" value="1"/>
</dbReference>
<dbReference type="CDD" id="cd02089">
    <property type="entry name" value="P-type_ATPase_Ca_prok"/>
    <property type="match status" value="1"/>
</dbReference>
<evidence type="ECO:0000313" key="15">
    <source>
        <dbReference type="Proteomes" id="UP000005396"/>
    </source>
</evidence>
<dbReference type="FunFam" id="2.70.150.10:FF:000160">
    <property type="entry name" value="Sarcoplasmic/endoplasmic reticulum calcium ATPase 1"/>
    <property type="match status" value="1"/>
</dbReference>
<reference evidence="14 15" key="1">
    <citation type="submission" date="2007-08" db="EMBL/GenBank/DDBJ databases">
        <authorList>
            <person name="Fulton L."/>
            <person name="Clifton S."/>
            <person name="Fulton B."/>
            <person name="Xu J."/>
            <person name="Minx P."/>
            <person name="Pepin K.H."/>
            <person name="Johnson M."/>
            <person name="Thiruvilangam P."/>
            <person name="Bhonagiri V."/>
            <person name="Nash W.E."/>
            <person name="Mardis E.R."/>
            <person name="Wilson R.K."/>
        </authorList>
    </citation>
    <scope>NUCLEOTIDE SEQUENCE [LARGE SCALE GENOMIC DNA]</scope>
    <source>
        <strain evidence="15">ATCC BAA-613 / DSM 15670 / CCUG 46953 / JCM 12243 / WAL 16351</strain>
    </source>
</reference>
<dbReference type="InterPro" id="IPR018303">
    <property type="entry name" value="ATPase_P-typ_P_site"/>
</dbReference>
<feature type="transmembrane region" description="Helical" evidence="12">
    <location>
        <begin position="252"/>
        <end position="270"/>
    </location>
</feature>
<feature type="compositionally biased region" description="Gly residues" evidence="11">
    <location>
        <begin position="466"/>
        <end position="477"/>
    </location>
</feature>